<dbReference type="PANTHER" id="PTHR43461">
    <property type="entry name" value="TRANSMEMBRANE PROTEIN 256"/>
    <property type="match status" value="1"/>
</dbReference>
<evidence type="ECO:0000256" key="3">
    <source>
        <dbReference type="ARBA" id="ARBA00022692"/>
    </source>
</evidence>
<reference evidence="8" key="1">
    <citation type="submission" date="2016-10" db="EMBL/GenBank/DDBJ databases">
        <authorList>
            <person name="Varghese N."/>
            <person name="Submissions S."/>
        </authorList>
    </citation>
    <scope>NUCLEOTIDE SEQUENCE [LARGE SCALE GENOMIC DNA]</scope>
    <source>
        <strain evidence="8">CGMCC 1.10218</strain>
    </source>
</reference>
<evidence type="ECO:0000313" key="8">
    <source>
        <dbReference type="Proteomes" id="UP000199223"/>
    </source>
</evidence>
<feature type="transmembrane region" description="Helical" evidence="6">
    <location>
        <begin position="44"/>
        <end position="61"/>
    </location>
</feature>
<feature type="transmembrane region" description="Helical" evidence="6">
    <location>
        <begin position="91"/>
        <end position="112"/>
    </location>
</feature>
<evidence type="ECO:0000256" key="6">
    <source>
        <dbReference type="SAM" id="Phobius"/>
    </source>
</evidence>
<protein>
    <submittedName>
        <fullName evidence="7">Uncharacterized membrane protein YgdD, TMEM256/DUF423 family</fullName>
    </submittedName>
</protein>
<evidence type="ECO:0000256" key="5">
    <source>
        <dbReference type="ARBA" id="ARBA00023136"/>
    </source>
</evidence>
<evidence type="ECO:0000256" key="4">
    <source>
        <dbReference type="ARBA" id="ARBA00022989"/>
    </source>
</evidence>
<organism evidence="7 8">
    <name type="scientific">Deinococcus reticulitermitis</name>
    <dbReference type="NCBI Taxonomy" id="856736"/>
    <lineage>
        <taxon>Bacteria</taxon>
        <taxon>Thermotogati</taxon>
        <taxon>Deinococcota</taxon>
        <taxon>Deinococci</taxon>
        <taxon>Deinococcales</taxon>
        <taxon>Deinococcaceae</taxon>
        <taxon>Deinococcus</taxon>
    </lineage>
</organism>
<comment type="subcellular location">
    <subcellularLocation>
        <location evidence="1">Membrane</location>
        <topology evidence="1">Multi-pass membrane protein</topology>
    </subcellularLocation>
</comment>
<dbReference type="PANTHER" id="PTHR43461:SF1">
    <property type="entry name" value="TRANSMEMBRANE PROTEIN 256"/>
    <property type="match status" value="1"/>
</dbReference>
<dbReference type="EMBL" id="FNZA01000003">
    <property type="protein sequence ID" value="SEJ04639.1"/>
    <property type="molecule type" value="Genomic_DNA"/>
</dbReference>
<dbReference type="AlphaFoldDB" id="A0A1H6VJ10"/>
<dbReference type="RefSeq" id="WP_092263712.1">
    <property type="nucleotide sequence ID" value="NZ_FNZA01000003.1"/>
</dbReference>
<name>A0A1H6VJ10_9DEIO</name>
<keyword evidence="8" id="KW-1185">Reference proteome</keyword>
<keyword evidence="3 6" id="KW-0812">Transmembrane</keyword>
<dbReference type="InterPro" id="IPR006696">
    <property type="entry name" value="DUF423"/>
</dbReference>
<dbReference type="Proteomes" id="UP000199223">
    <property type="component" value="Unassembled WGS sequence"/>
</dbReference>
<comment type="similarity">
    <text evidence="2">Belongs to the UPF0382 family.</text>
</comment>
<proteinExistence type="inferred from homology"/>
<evidence type="ECO:0000313" key="7">
    <source>
        <dbReference type="EMBL" id="SEJ04639.1"/>
    </source>
</evidence>
<feature type="transmembrane region" description="Helical" evidence="6">
    <location>
        <begin position="68"/>
        <end position="85"/>
    </location>
</feature>
<accession>A0A1H6VJ10</accession>
<dbReference type="GO" id="GO:0005886">
    <property type="term" value="C:plasma membrane"/>
    <property type="evidence" value="ECO:0007669"/>
    <property type="project" value="TreeGrafter"/>
</dbReference>
<keyword evidence="5 6" id="KW-0472">Membrane</keyword>
<dbReference type="Pfam" id="PF04241">
    <property type="entry name" value="DUF423"/>
    <property type="match status" value="1"/>
</dbReference>
<keyword evidence="4 6" id="KW-1133">Transmembrane helix</keyword>
<dbReference type="OrthoDB" id="9802121at2"/>
<sequence>MFGRTAIQTGALLAALGVALGAFAAHGLRARLDAAMLANFETGARYQMYAALALLVLGTLPGQTRAPALLLLGSVVFSGSLYVMALTGARWLGAVTPVGGALMIAGFVLAALDARR</sequence>
<evidence type="ECO:0000256" key="2">
    <source>
        <dbReference type="ARBA" id="ARBA00009694"/>
    </source>
</evidence>
<gene>
    <name evidence="7" type="ORF">SAMN04488058_103188</name>
</gene>
<evidence type="ECO:0000256" key="1">
    <source>
        <dbReference type="ARBA" id="ARBA00004141"/>
    </source>
</evidence>